<keyword evidence="1" id="KW-0472">Membrane</keyword>
<accession>A0A1Z5YRL5</accession>
<dbReference type="EMBL" id="JOMQ01000070">
    <property type="protein sequence ID" value="OUI99532.1"/>
    <property type="molecule type" value="Genomic_DNA"/>
</dbReference>
<keyword evidence="1" id="KW-0812">Transmembrane</keyword>
<reference evidence="2 3" key="1">
    <citation type="submission" date="2014-06" db="EMBL/GenBank/DDBJ databases">
        <authorList>
            <person name="Ju J."/>
            <person name="Zhang J."/>
        </authorList>
    </citation>
    <scope>NUCLEOTIDE SEQUENCE [LARGE SCALE GENOMIC DNA]</scope>
    <source>
        <strain evidence="2 3">DsW_47</strain>
    </source>
</reference>
<evidence type="ECO:0000313" key="3">
    <source>
        <dbReference type="Proteomes" id="UP000196086"/>
    </source>
</evidence>
<dbReference type="AlphaFoldDB" id="A0A1Z5YRL5"/>
<feature type="transmembrane region" description="Helical" evidence="1">
    <location>
        <begin position="6"/>
        <end position="28"/>
    </location>
</feature>
<keyword evidence="1" id="KW-1133">Transmembrane helix</keyword>
<dbReference type="Proteomes" id="UP000196086">
    <property type="component" value="Unassembled WGS sequence"/>
</dbReference>
<comment type="caution">
    <text evidence="2">The sequence shown here is derived from an EMBL/GenBank/DDBJ whole genome shotgun (WGS) entry which is preliminary data.</text>
</comment>
<gene>
    <name evidence="2" type="ORF">HK14_14140</name>
</gene>
<dbReference type="RefSeq" id="WP_086652134.1">
    <property type="nucleotide sequence ID" value="NZ_JOMQ01000070.1"/>
</dbReference>
<organism evidence="2 3">
    <name type="scientific">Acetobacter cibinongensis</name>
    <dbReference type="NCBI Taxonomy" id="146475"/>
    <lineage>
        <taxon>Bacteria</taxon>
        <taxon>Pseudomonadati</taxon>
        <taxon>Pseudomonadota</taxon>
        <taxon>Alphaproteobacteria</taxon>
        <taxon>Acetobacterales</taxon>
        <taxon>Acetobacteraceae</taxon>
        <taxon>Acetobacter</taxon>
    </lineage>
</organism>
<proteinExistence type="predicted"/>
<name>A0A1Z5YRL5_9PROT</name>
<evidence type="ECO:0000256" key="1">
    <source>
        <dbReference type="SAM" id="Phobius"/>
    </source>
</evidence>
<protein>
    <submittedName>
        <fullName evidence="2">Uncharacterized protein</fullName>
    </submittedName>
</protein>
<sequence length="80" mass="8738">MTDVQWICLTILVAFIFAGSSWIIWAVWQASQKKQAEADSTEEKQEDDLVVDVTQRMAAAQAATPADDAALQARLKAGTL</sequence>
<evidence type="ECO:0000313" key="2">
    <source>
        <dbReference type="EMBL" id="OUI99532.1"/>
    </source>
</evidence>